<reference evidence="7 8" key="1">
    <citation type="submission" date="2019-05" db="EMBL/GenBank/DDBJ databases">
        <title>Emergence of the Ug99 lineage of the wheat stem rust pathogen through somatic hybridization.</title>
        <authorList>
            <person name="Li F."/>
            <person name="Upadhyaya N.M."/>
            <person name="Sperschneider J."/>
            <person name="Matny O."/>
            <person name="Nguyen-Phuc H."/>
            <person name="Mago R."/>
            <person name="Raley C."/>
            <person name="Miller M.E."/>
            <person name="Silverstein K.A.T."/>
            <person name="Henningsen E."/>
            <person name="Hirsch C.D."/>
            <person name="Visser B."/>
            <person name="Pretorius Z.A."/>
            <person name="Steffenson B.J."/>
            <person name="Schwessinger B."/>
            <person name="Dodds P.N."/>
            <person name="Figueroa M."/>
        </authorList>
    </citation>
    <scope>NUCLEOTIDE SEQUENCE [LARGE SCALE GENOMIC DNA]</scope>
    <source>
        <strain evidence="7 8">Ug99</strain>
    </source>
</reference>
<evidence type="ECO:0000256" key="5">
    <source>
        <dbReference type="SAM" id="MobiDB-lite"/>
    </source>
</evidence>
<sequence length="630" mass="70082">MTNLLQALPRPTHPTVEDDQPAPEQETASSSNHEALTNPPIQIPVYGARKGWKPRLPDHFGDGGAYPECHIAQYPLEMGRKKHVSSVEPSLVSSMSYNLADDDMTKQPQTSIGNTLALTVDGEGKIDYTKIAKQGHRDGRHVQAQFKDLVPLAHRADLDESAREMERPSNEEVQSTTERTRLALEKLTNTRIKAAQPKHVPETGGNVSFVRYTPNGEEGKQRIIKMVETVEDPLEPPRFKHKKIPRGPPSPPAPILRSPPRKITSEDQKAWMIPPCISNWKNNKGYTIPLDKRLAADGRGLQDTHINDRFAQLSESLYVADRLAREEVRQRSLLKQRLAQKEKEQKEENLRLLAQRAREERSGISRVVAGVSNGNNMSAALAGYGSDTDSAGRSGSERGGRRSEKAAESDEEDDDRGSEDLDEEAARARDELRKERRKEREREMRMNNMGNEKRAQHFARTQNRDIGEKIALGLAKPTISKESMIDSRLFNQEKLNGSFGDEDSYNLYDRPLFSGSSAAAAIYKRGGAAADDEPPANTDERYGGGTEEGISHAMRNDRFGLGVAGKGFEGAELQEPVQFERDTTLMASDPFAIDAFLDEAKKGVKRGLEPSAGSSKTRDEDTQDSKKRRG</sequence>
<dbReference type="InterPro" id="IPR004015">
    <property type="entry name" value="SKI-int_prot_SKIP_SNW-dom"/>
</dbReference>
<organism evidence="7 8">
    <name type="scientific">Puccinia graminis f. sp. tritici</name>
    <dbReference type="NCBI Taxonomy" id="56615"/>
    <lineage>
        <taxon>Eukaryota</taxon>
        <taxon>Fungi</taxon>
        <taxon>Dikarya</taxon>
        <taxon>Basidiomycota</taxon>
        <taxon>Pucciniomycotina</taxon>
        <taxon>Pucciniomycetes</taxon>
        <taxon>Pucciniales</taxon>
        <taxon>Pucciniaceae</taxon>
        <taxon>Puccinia</taxon>
    </lineage>
</organism>
<evidence type="ECO:0000313" key="8">
    <source>
        <dbReference type="Proteomes" id="UP000325313"/>
    </source>
</evidence>
<feature type="region of interest" description="Disordered" evidence="5">
    <location>
        <begin position="1"/>
        <end position="40"/>
    </location>
</feature>
<comment type="similarity">
    <text evidence="1 3">Belongs to the SNW family.</text>
</comment>
<accession>A0A5B0RFT2</accession>
<comment type="subcellular location">
    <subcellularLocation>
        <location evidence="3">Nucleus</location>
    </subcellularLocation>
</comment>
<feature type="compositionally biased region" description="Polar residues" evidence="5">
    <location>
        <begin position="26"/>
        <end position="35"/>
    </location>
</feature>
<comment type="function">
    <text evidence="3">Involved in pre-mRNA splicing.</text>
</comment>
<feature type="region of interest" description="Disordered" evidence="5">
    <location>
        <begin position="236"/>
        <end position="260"/>
    </location>
</feature>
<evidence type="ECO:0000256" key="4">
    <source>
        <dbReference type="SAM" id="Coils"/>
    </source>
</evidence>
<dbReference type="Pfam" id="PF02731">
    <property type="entry name" value="SKIP_SNW"/>
    <property type="match status" value="1"/>
</dbReference>
<dbReference type="PANTHER" id="PTHR12096">
    <property type="entry name" value="NUCLEAR PROTEIN SKIP-RELATED"/>
    <property type="match status" value="1"/>
</dbReference>
<proteinExistence type="inferred from homology"/>
<feature type="region of interest" description="Disordered" evidence="5">
    <location>
        <begin position="380"/>
        <end position="464"/>
    </location>
</feature>
<comment type="caution">
    <text evidence="7">The sequence shown here is derived from an EMBL/GenBank/DDBJ whole genome shotgun (WGS) entry which is preliminary data.</text>
</comment>
<evidence type="ECO:0000259" key="6">
    <source>
        <dbReference type="Pfam" id="PF02731"/>
    </source>
</evidence>
<evidence type="ECO:0000256" key="2">
    <source>
        <dbReference type="ARBA" id="ARBA00022160"/>
    </source>
</evidence>
<dbReference type="Proteomes" id="UP000325313">
    <property type="component" value="Unassembled WGS sequence"/>
</dbReference>
<keyword evidence="3" id="KW-0747">Spliceosome</keyword>
<keyword evidence="4" id="KW-0175">Coiled coil</keyword>
<feature type="compositionally biased region" description="Basic and acidic residues" evidence="5">
    <location>
        <begin position="616"/>
        <end position="630"/>
    </location>
</feature>
<feature type="coiled-coil region" evidence="4">
    <location>
        <begin position="324"/>
        <end position="360"/>
    </location>
</feature>
<dbReference type="GO" id="GO:0005681">
    <property type="term" value="C:spliceosomal complex"/>
    <property type="evidence" value="ECO:0007669"/>
    <property type="project" value="UniProtKB-UniRule"/>
</dbReference>
<feature type="region of interest" description="Disordered" evidence="5">
    <location>
        <begin position="526"/>
        <end position="555"/>
    </location>
</feature>
<name>A0A5B0RFT2_PUCGR</name>
<keyword evidence="3" id="KW-0508">mRNA splicing</keyword>
<dbReference type="AlphaFoldDB" id="A0A5B0RFT2"/>
<evidence type="ECO:0000256" key="1">
    <source>
        <dbReference type="ARBA" id="ARBA00010197"/>
    </source>
</evidence>
<comment type="subunit">
    <text evidence="3">Associated with the spliceosome.</text>
</comment>
<keyword evidence="3" id="KW-0539">Nucleus</keyword>
<protein>
    <recommendedName>
        <fullName evidence="2 3">Pre-mRNA-processing protein 45</fullName>
    </recommendedName>
</protein>
<feature type="domain" description="SKI-interacting protein SKIP SNW" evidence="6">
    <location>
        <begin position="209"/>
        <end position="361"/>
    </location>
</feature>
<keyword evidence="3" id="KW-0507">mRNA processing</keyword>
<evidence type="ECO:0000313" key="7">
    <source>
        <dbReference type="EMBL" id="KAA1124610.1"/>
    </source>
</evidence>
<dbReference type="GO" id="GO:0000398">
    <property type="term" value="P:mRNA splicing, via spliceosome"/>
    <property type="evidence" value="ECO:0007669"/>
    <property type="project" value="InterPro"/>
</dbReference>
<feature type="region of interest" description="Disordered" evidence="5">
    <location>
        <begin position="604"/>
        <end position="630"/>
    </location>
</feature>
<evidence type="ECO:0000256" key="3">
    <source>
        <dbReference type="RuleBase" id="RU367140"/>
    </source>
</evidence>
<feature type="compositionally biased region" description="Basic and acidic residues" evidence="5">
    <location>
        <begin position="395"/>
        <end position="408"/>
    </location>
</feature>
<dbReference type="InterPro" id="IPR017862">
    <property type="entry name" value="SKI-int_prot_SKIP"/>
</dbReference>
<dbReference type="EMBL" id="VDEP01000203">
    <property type="protein sequence ID" value="KAA1124610.1"/>
    <property type="molecule type" value="Genomic_DNA"/>
</dbReference>
<feature type="compositionally biased region" description="Acidic residues" evidence="5">
    <location>
        <begin position="409"/>
        <end position="423"/>
    </location>
</feature>
<gene>
    <name evidence="7" type="primary">PRP45_2</name>
    <name evidence="7" type="ORF">PGTUg99_022743</name>
</gene>
<feature type="compositionally biased region" description="Basic and acidic residues" evidence="5">
    <location>
        <begin position="424"/>
        <end position="455"/>
    </location>
</feature>